<evidence type="ECO:0000256" key="1">
    <source>
        <dbReference type="ARBA" id="ARBA00010641"/>
    </source>
</evidence>
<keyword evidence="10" id="KW-1185">Reference proteome</keyword>
<dbReference type="EMBL" id="AP019860">
    <property type="protein sequence ID" value="BBM88216.1"/>
    <property type="molecule type" value="Genomic_DNA"/>
</dbReference>
<dbReference type="PANTHER" id="PTHR43133:SF8">
    <property type="entry name" value="RNA POLYMERASE SIGMA FACTOR HI_1459-RELATED"/>
    <property type="match status" value="1"/>
</dbReference>
<dbReference type="KEGG" id="uam:UABAM_06637"/>
<accession>A0A5S9IV91</accession>
<dbReference type="PANTHER" id="PTHR43133">
    <property type="entry name" value="RNA POLYMERASE ECF-TYPE SIGMA FACTO"/>
    <property type="match status" value="1"/>
</dbReference>
<dbReference type="OrthoDB" id="9785675at2"/>
<dbReference type="InterPro" id="IPR036388">
    <property type="entry name" value="WH-like_DNA-bd_sf"/>
</dbReference>
<proteinExistence type="inferred from homology"/>
<dbReference type="Gene3D" id="1.10.1740.10">
    <property type="match status" value="1"/>
</dbReference>
<dbReference type="GO" id="GO:0016987">
    <property type="term" value="F:sigma factor activity"/>
    <property type="evidence" value="ECO:0007669"/>
    <property type="project" value="UniProtKB-KW"/>
</dbReference>
<evidence type="ECO:0000259" key="7">
    <source>
        <dbReference type="Pfam" id="PF04542"/>
    </source>
</evidence>
<evidence type="ECO:0000259" key="8">
    <source>
        <dbReference type="Pfam" id="PF08281"/>
    </source>
</evidence>
<dbReference type="PROSITE" id="PS01063">
    <property type="entry name" value="SIGMA70_ECF"/>
    <property type="match status" value="1"/>
</dbReference>
<dbReference type="SUPFAM" id="SSF88946">
    <property type="entry name" value="Sigma2 domain of RNA polymerase sigma factors"/>
    <property type="match status" value="1"/>
</dbReference>
<keyword evidence="3 6" id="KW-0731">Sigma factor</keyword>
<keyword evidence="5 6" id="KW-0804">Transcription</keyword>
<dbReference type="Proteomes" id="UP000326354">
    <property type="component" value="Chromosome"/>
</dbReference>
<evidence type="ECO:0000256" key="4">
    <source>
        <dbReference type="ARBA" id="ARBA00023125"/>
    </source>
</evidence>
<sequence>MNDEKIFALFVKGEGAMLGVLVKKYQDPLYKYLVRYTNNTTLAEEILQETFIKVYEHSDKYDLQKPFRPWLYKVALNTARDKLRQKKLDWQSLADKEEPMAVNSPVRDLQSREIGEMIRKAVAELAPNQRQVFILRQYEKMSYADISTAVERPLNTVKSDMRRALQSLRELLASLTDIAMEGKYI</sequence>
<dbReference type="SUPFAM" id="SSF88659">
    <property type="entry name" value="Sigma3 and sigma4 domains of RNA polymerase sigma factors"/>
    <property type="match status" value="1"/>
</dbReference>
<dbReference type="InterPro" id="IPR039425">
    <property type="entry name" value="RNA_pol_sigma-70-like"/>
</dbReference>
<dbReference type="Gene3D" id="1.10.10.10">
    <property type="entry name" value="Winged helix-like DNA-binding domain superfamily/Winged helix DNA-binding domain"/>
    <property type="match status" value="1"/>
</dbReference>
<gene>
    <name evidence="9" type="ORF">UABAM_06637</name>
</gene>
<dbReference type="GO" id="GO:0003677">
    <property type="term" value="F:DNA binding"/>
    <property type="evidence" value="ECO:0007669"/>
    <property type="project" value="UniProtKB-KW"/>
</dbReference>
<evidence type="ECO:0000256" key="2">
    <source>
        <dbReference type="ARBA" id="ARBA00023015"/>
    </source>
</evidence>
<evidence type="ECO:0000256" key="6">
    <source>
        <dbReference type="RuleBase" id="RU000716"/>
    </source>
</evidence>
<keyword evidence="4 6" id="KW-0238">DNA-binding</keyword>
<dbReference type="InterPro" id="IPR007627">
    <property type="entry name" value="RNA_pol_sigma70_r2"/>
</dbReference>
<dbReference type="RefSeq" id="WP_152021838.1">
    <property type="nucleotide sequence ID" value="NZ_AP019860.1"/>
</dbReference>
<evidence type="ECO:0000256" key="5">
    <source>
        <dbReference type="ARBA" id="ARBA00023163"/>
    </source>
</evidence>
<dbReference type="NCBIfam" id="TIGR02937">
    <property type="entry name" value="sigma70-ECF"/>
    <property type="match status" value="1"/>
</dbReference>
<dbReference type="InterPro" id="IPR014284">
    <property type="entry name" value="RNA_pol_sigma-70_dom"/>
</dbReference>
<feature type="domain" description="RNA polymerase sigma-70 region 2" evidence="7">
    <location>
        <begin position="21"/>
        <end position="87"/>
    </location>
</feature>
<dbReference type="CDD" id="cd06171">
    <property type="entry name" value="Sigma70_r4"/>
    <property type="match status" value="1"/>
</dbReference>
<organism evidence="9 10">
    <name type="scientific">Uabimicrobium amorphum</name>
    <dbReference type="NCBI Taxonomy" id="2596890"/>
    <lineage>
        <taxon>Bacteria</taxon>
        <taxon>Pseudomonadati</taxon>
        <taxon>Planctomycetota</taxon>
        <taxon>Candidatus Uabimicrobiia</taxon>
        <taxon>Candidatus Uabimicrobiales</taxon>
        <taxon>Candidatus Uabimicrobiaceae</taxon>
        <taxon>Candidatus Uabimicrobium</taxon>
    </lineage>
</organism>
<dbReference type="GO" id="GO:0006352">
    <property type="term" value="P:DNA-templated transcription initiation"/>
    <property type="evidence" value="ECO:0007669"/>
    <property type="project" value="InterPro"/>
</dbReference>
<evidence type="ECO:0000313" key="9">
    <source>
        <dbReference type="EMBL" id="BBM88216.1"/>
    </source>
</evidence>
<evidence type="ECO:0000256" key="3">
    <source>
        <dbReference type="ARBA" id="ARBA00023082"/>
    </source>
</evidence>
<dbReference type="InterPro" id="IPR000838">
    <property type="entry name" value="RNA_pol_sigma70_ECF_CS"/>
</dbReference>
<protein>
    <recommendedName>
        <fullName evidence="6">RNA polymerase sigma factor</fullName>
    </recommendedName>
</protein>
<feature type="domain" description="RNA polymerase sigma factor 70 region 4 type 2" evidence="8">
    <location>
        <begin position="116"/>
        <end position="168"/>
    </location>
</feature>
<dbReference type="Pfam" id="PF04542">
    <property type="entry name" value="Sigma70_r2"/>
    <property type="match status" value="1"/>
</dbReference>
<evidence type="ECO:0000313" key="10">
    <source>
        <dbReference type="Proteomes" id="UP000326354"/>
    </source>
</evidence>
<name>A0A5S9IV91_UABAM</name>
<dbReference type="InterPro" id="IPR013249">
    <property type="entry name" value="RNA_pol_sigma70_r4_t2"/>
</dbReference>
<dbReference type="InterPro" id="IPR013325">
    <property type="entry name" value="RNA_pol_sigma_r2"/>
</dbReference>
<keyword evidence="2 6" id="KW-0805">Transcription regulation</keyword>
<dbReference type="Pfam" id="PF08281">
    <property type="entry name" value="Sigma70_r4_2"/>
    <property type="match status" value="1"/>
</dbReference>
<comment type="similarity">
    <text evidence="1 6">Belongs to the sigma-70 factor family. ECF subfamily.</text>
</comment>
<dbReference type="AlphaFoldDB" id="A0A5S9IV91"/>
<reference evidence="9 10" key="1">
    <citation type="submission" date="2019-08" db="EMBL/GenBank/DDBJ databases">
        <title>Complete genome sequence of Candidatus Uab amorphum.</title>
        <authorList>
            <person name="Shiratori T."/>
            <person name="Suzuki S."/>
            <person name="Kakizawa Y."/>
            <person name="Ishida K."/>
        </authorList>
    </citation>
    <scope>NUCLEOTIDE SEQUENCE [LARGE SCALE GENOMIC DNA]</scope>
    <source>
        <strain evidence="9 10">SRT547</strain>
    </source>
</reference>
<dbReference type="InterPro" id="IPR013324">
    <property type="entry name" value="RNA_pol_sigma_r3/r4-like"/>
</dbReference>